<dbReference type="PANTHER" id="PTHR38690:SF1">
    <property type="entry name" value="PROTEASE"/>
    <property type="match status" value="1"/>
</dbReference>
<comment type="caution">
    <text evidence="2">The sequence shown here is derived from an EMBL/GenBank/DDBJ whole genome shotgun (WGS) entry which is preliminary data.</text>
</comment>
<name>A0ABQ0JC03_9VIBR</name>
<sequence length="370" mass="41456">MAKYPPSISLQGVSVGLPDSPETEFKVANLELEFDLIQTLLQQQPVLADMVINDMVLDVRSVDLLKATESTDSEQDKTPAKSGEQLIQRLDNLLLRQLDRFTVANSSIHYTSISGEARQLEIENLQWRNEQRRHLAQGVVSIADVNLNALEVRADFVDNGSLTSVSGDFYVSVEQMSLTPWLSQEQIEQTGIETGSVSSRAWLKLEDSKAKEAYLEVLPSELSWSKANAQHVLIVESAVLHLLPSESGWQLNVHQVNARTDDIAWPELDVAVDWNRDNQWQVNVSQLDVDALKPLTTLSNNATLNDWLTKLNPGGRIEDIRVSQLDGEGSLKYSAKLQQVSMSQWLCCLAFRRSLVRFAVIPSELMLAYQ</sequence>
<evidence type="ECO:0000313" key="3">
    <source>
        <dbReference type="Proteomes" id="UP000029223"/>
    </source>
</evidence>
<gene>
    <name evidence="2" type="ORF">JCM19239_3630</name>
</gene>
<dbReference type="Proteomes" id="UP000029223">
    <property type="component" value="Unassembled WGS sequence"/>
</dbReference>
<evidence type="ECO:0000313" key="2">
    <source>
        <dbReference type="EMBL" id="GAL26297.1"/>
    </source>
</evidence>
<proteinExistence type="predicted"/>
<feature type="domain" description="YhdP central" evidence="1">
    <location>
        <begin position="6"/>
        <end position="345"/>
    </location>
</feature>
<accession>A0ABQ0JC03</accession>
<dbReference type="EMBL" id="BBMS01000017">
    <property type="protein sequence ID" value="GAL26297.1"/>
    <property type="molecule type" value="Genomic_DNA"/>
</dbReference>
<dbReference type="InterPro" id="IPR011836">
    <property type="entry name" value="YhdP"/>
</dbReference>
<organism evidence="2 3">
    <name type="scientific">Vibrio variabilis</name>
    <dbReference type="NCBI Taxonomy" id="990271"/>
    <lineage>
        <taxon>Bacteria</taxon>
        <taxon>Pseudomonadati</taxon>
        <taxon>Pseudomonadota</taxon>
        <taxon>Gammaproteobacteria</taxon>
        <taxon>Vibrionales</taxon>
        <taxon>Vibrionaceae</taxon>
        <taxon>Vibrio</taxon>
    </lineage>
</organism>
<dbReference type="Pfam" id="PF13116">
    <property type="entry name" value="YhdP"/>
    <property type="match status" value="1"/>
</dbReference>
<reference evidence="3" key="1">
    <citation type="submission" date="2014-09" db="EMBL/GenBank/DDBJ databases">
        <title>Vibrio variabilis JCM 19239. (C206) whole genome shotgun sequence.</title>
        <authorList>
            <person name="Sawabe T."/>
            <person name="Meirelles P."/>
            <person name="Nakanishi M."/>
            <person name="Sayaka M."/>
            <person name="Hattori M."/>
            <person name="Ohkuma M."/>
        </authorList>
    </citation>
    <scope>NUCLEOTIDE SEQUENCE [LARGE SCALE GENOMIC DNA]</scope>
    <source>
        <strain evidence="3">JCM 19239</strain>
    </source>
</reference>
<protein>
    <submittedName>
        <fullName evidence="2">Possible exported protein</fullName>
    </submittedName>
</protein>
<evidence type="ECO:0000259" key="1">
    <source>
        <dbReference type="Pfam" id="PF13116"/>
    </source>
</evidence>
<keyword evidence="3" id="KW-1185">Reference proteome</keyword>
<dbReference type="InterPro" id="IPR025263">
    <property type="entry name" value="YhdP_central"/>
</dbReference>
<dbReference type="PANTHER" id="PTHR38690">
    <property type="entry name" value="PROTEASE-RELATED"/>
    <property type="match status" value="1"/>
</dbReference>